<name>A0A809SBN0_9PROT</name>
<dbReference type="PANTHER" id="PTHR43798">
    <property type="entry name" value="MONOACYLGLYCEROL LIPASE"/>
    <property type="match status" value="1"/>
</dbReference>
<dbReference type="KEGG" id="ddz:DSYM_23830"/>
<dbReference type="Pfam" id="PF12697">
    <property type="entry name" value="Abhydrolase_6"/>
    <property type="match status" value="1"/>
</dbReference>
<reference evidence="2" key="1">
    <citation type="journal article" name="DNA Res.">
        <title>The physiological potential of anammox bacteria as revealed by their core genome structure.</title>
        <authorList>
            <person name="Okubo T."/>
            <person name="Toyoda A."/>
            <person name="Fukuhara K."/>
            <person name="Uchiyama I."/>
            <person name="Harigaya Y."/>
            <person name="Kuroiwa M."/>
            <person name="Suzuki T."/>
            <person name="Murakami Y."/>
            <person name="Suwa Y."/>
            <person name="Takami H."/>
        </authorList>
    </citation>
    <scope>NUCLEOTIDE SEQUENCE</scope>
    <source>
        <strain evidence="2">317325-3</strain>
    </source>
</reference>
<dbReference type="PANTHER" id="PTHR43798:SF5">
    <property type="entry name" value="MONOACYLGLYCEROL LIPASE ABHD6"/>
    <property type="match status" value="1"/>
</dbReference>
<protein>
    <submittedName>
        <fullName evidence="2">Alpha/beta hydrolase</fullName>
    </submittedName>
</protein>
<dbReference type="Gene3D" id="3.40.50.1820">
    <property type="entry name" value="alpha/beta hydrolase"/>
    <property type="match status" value="1"/>
</dbReference>
<dbReference type="GO" id="GO:0047372">
    <property type="term" value="F:monoacylglycerol lipase activity"/>
    <property type="evidence" value="ECO:0007669"/>
    <property type="project" value="TreeGrafter"/>
</dbReference>
<evidence type="ECO:0000313" key="2">
    <source>
        <dbReference type="EMBL" id="BBO21684.1"/>
    </source>
</evidence>
<dbReference type="GO" id="GO:0046464">
    <property type="term" value="P:acylglycerol catabolic process"/>
    <property type="evidence" value="ECO:0007669"/>
    <property type="project" value="TreeGrafter"/>
</dbReference>
<evidence type="ECO:0000259" key="1">
    <source>
        <dbReference type="Pfam" id="PF12697"/>
    </source>
</evidence>
<sequence length="276" mass="30797">MMTSNYITILDRELHYTEWGAGNAETIVMWHGLARTGRDFDDIAAALSGRYRVVCPDTLGRGLSQWSPRPEAEYRVSFYTRLAAVFVDALGIRRMRWLGTSMGAMIGTAAAAGPLKGRISHLVLNDMGPKIGDAALARIRAYAGSPAQFARVSELEAYFRTIYKPYGFLTDEQWRRLTETSVRRLPDGKVTPHYDPKIVMMFDHEAELVQWDFWDALDCQALCLRGAESDLLLPETAAEMERRGPRARVVTFPGIGHAPALNVPEQVGLVAEFFAA</sequence>
<dbReference type="SUPFAM" id="SSF53474">
    <property type="entry name" value="alpha/beta-Hydrolases"/>
    <property type="match status" value="1"/>
</dbReference>
<dbReference type="InterPro" id="IPR029058">
    <property type="entry name" value="AB_hydrolase_fold"/>
</dbReference>
<dbReference type="InterPro" id="IPR050266">
    <property type="entry name" value="AB_hydrolase_sf"/>
</dbReference>
<dbReference type="InterPro" id="IPR000073">
    <property type="entry name" value="AB_hydrolase_1"/>
</dbReference>
<keyword evidence="2" id="KW-0378">Hydrolase</keyword>
<evidence type="ECO:0000313" key="3">
    <source>
        <dbReference type="Proteomes" id="UP000662914"/>
    </source>
</evidence>
<proteinExistence type="predicted"/>
<gene>
    <name evidence="2" type="ORF">DSYM_23830</name>
</gene>
<dbReference type="GO" id="GO:0016020">
    <property type="term" value="C:membrane"/>
    <property type="evidence" value="ECO:0007669"/>
    <property type="project" value="TreeGrafter"/>
</dbReference>
<dbReference type="AlphaFoldDB" id="A0A809SBN0"/>
<feature type="domain" description="AB hydrolase-1" evidence="1">
    <location>
        <begin position="27"/>
        <end position="267"/>
    </location>
</feature>
<dbReference type="EMBL" id="AP021857">
    <property type="protein sequence ID" value="BBO21684.1"/>
    <property type="molecule type" value="Genomic_DNA"/>
</dbReference>
<organism evidence="2 3">
    <name type="scientific">Candidatus Desulfobacillus denitrificans</name>
    <dbReference type="NCBI Taxonomy" id="2608985"/>
    <lineage>
        <taxon>Bacteria</taxon>
        <taxon>Pseudomonadati</taxon>
        <taxon>Pseudomonadota</taxon>
        <taxon>Betaproteobacteria</taxon>
        <taxon>Candidatus Desulfobacillus</taxon>
    </lineage>
</organism>
<dbReference type="Proteomes" id="UP000662914">
    <property type="component" value="Chromosome"/>
</dbReference>
<accession>A0A809SBN0</accession>